<dbReference type="Pfam" id="PF03009">
    <property type="entry name" value="GDPD"/>
    <property type="match status" value="1"/>
</dbReference>
<dbReference type="CDD" id="cd08556">
    <property type="entry name" value="GDPD"/>
    <property type="match status" value="1"/>
</dbReference>
<dbReference type="PANTHER" id="PTHR46211">
    <property type="entry name" value="GLYCEROPHOSPHORYL DIESTER PHOSPHODIESTERASE"/>
    <property type="match status" value="1"/>
</dbReference>
<dbReference type="GO" id="GO:0006629">
    <property type="term" value="P:lipid metabolic process"/>
    <property type="evidence" value="ECO:0007669"/>
    <property type="project" value="InterPro"/>
</dbReference>
<dbReference type="Gene3D" id="3.20.20.190">
    <property type="entry name" value="Phosphatidylinositol (PI) phosphodiesterase"/>
    <property type="match status" value="1"/>
</dbReference>
<dbReference type="Proteomes" id="UP000261257">
    <property type="component" value="Unassembled WGS sequence"/>
</dbReference>
<dbReference type="EMBL" id="CYZE01000014">
    <property type="protein sequence ID" value="CUO92449.1"/>
    <property type="molecule type" value="Genomic_DNA"/>
</dbReference>
<evidence type="ECO:0000313" key="5">
    <source>
        <dbReference type="Proteomes" id="UP000261257"/>
    </source>
</evidence>
<dbReference type="PROSITE" id="PS50007">
    <property type="entry name" value="PIPLC_X_DOMAIN"/>
    <property type="match status" value="1"/>
</dbReference>
<evidence type="ECO:0000313" key="3">
    <source>
        <dbReference type="EMBL" id="RGM04656.1"/>
    </source>
</evidence>
<feature type="domain" description="GP-PDE" evidence="1">
    <location>
        <begin position="11"/>
        <end position="240"/>
    </location>
</feature>
<reference evidence="3 5" key="2">
    <citation type="submission" date="2018-08" db="EMBL/GenBank/DDBJ databases">
        <title>A genome reference for cultivated species of the human gut microbiota.</title>
        <authorList>
            <person name="Zou Y."/>
            <person name="Xue W."/>
            <person name="Luo G."/>
        </authorList>
    </citation>
    <scope>NUCLEOTIDE SEQUENCE [LARGE SCALE GENOMIC DNA]</scope>
    <source>
        <strain evidence="3 5">TF05-11AC</strain>
    </source>
</reference>
<evidence type="ECO:0000313" key="2">
    <source>
        <dbReference type="EMBL" id="CUO92449.1"/>
    </source>
</evidence>
<evidence type="ECO:0000259" key="1">
    <source>
        <dbReference type="PROSITE" id="PS51704"/>
    </source>
</evidence>
<accession>A0A174J5T5</accession>
<dbReference type="Proteomes" id="UP000095651">
    <property type="component" value="Unassembled WGS sequence"/>
</dbReference>
<dbReference type="SUPFAM" id="SSF51695">
    <property type="entry name" value="PLC-like phosphodiesterases"/>
    <property type="match status" value="1"/>
</dbReference>
<dbReference type="GO" id="GO:0008081">
    <property type="term" value="F:phosphoric diester hydrolase activity"/>
    <property type="evidence" value="ECO:0007669"/>
    <property type="project" value="InterPro"/>
</dbReference>
<gene>
    <name evidence="3" type="ORF">DXC39_12525</name>
    <name evidence="2" type="ORF">ERS852407_04420</name>
</gene>
<evidence type="ECO:0000313" key="4">
    <source>
        <dbReference type="Proteomes" id="UP000095651"/>
    </source>
</evidence>
<dbReference type="PANTHER" id="PTHR46211:SF14">
    <property type="entry name" value="GLYCEROPHOSPHODIESTER PHOSPHODIESTERASE"/>
    <property type="match status" value="1"/>
</dbReference>
<dbReference type="EMBL" id="QSSQ01000009">
    <property type="protein sequence ID" value="RGM04656.1"/>
    <property type="molecule type" value="Genomic_DNA"/>
</dbReference>
<name>A0A174J5T5_9FIRM</name>
<organism evidence="2 4">
    <name type="scientific">Hungatella hathewayi</name>
    <dbReference type="NCBI Taxonomy" id="154046"/>
    <lineage>
        <taxon>Bacteria</taxon>
        <taxon>Bacillati</taxon>
        <taxon>Bacillota</taxon>
        <taxon>Clostridia</taxon>
        <taxon>Lachnospirales</taxon>
        <taxon>Lachnospiraceae</taxon>
        <taxon>Hungatella</taxon>
    </lineage>
</organism>
<dbReference type="InterPro" id="IPR017946">
    <property type="entry name" value="PLC-like_Pdiesterase_TIM-brl"/>
</dbReference>
<dbReference type="InterPro" id="IPR030395">
    <property type="entry name" value="GP_PDE_dom"/>
</dbReference>
<reference evidence="2 4" key="1">
    <citation type="submission" date="2015-09" db="EMBL/GenBank/DDBJ databases">
        <authorList>
            <consortium name="Pathogen Informatics"/>
        </authorList>
    </citation>
    <scope>NUCLEOTIDE SEQUENCE [LARGE SCALE GENOMIC DNA]</scope>
    <source>
        <strain evidence="2 4">2789STDY5608850</strain>
    </source>
</reference>
<dbReference type="RefSeq" id="WP_055658412.1">
    <property type="nucleotide sequence ID" value="NZ_CABIXC010000014.1"/>
</dbReference>
<sequence>MRELLEHADRVLIGGHRGSACLYPENSIEAMEHGLLSGADYLEIDIQLTRDGVPVVYHDTALEKRTALHGYVHEHTLDRLRENCPGLCTFEEAMRWGSEREAWFALEIKTVPLDMQEVNFRLLEAMVPVLERTGMKKRVFVFGPDYQVLKRMKQLDPEVEIGLIVPFIPEDPVELMKSMDAMVYLTYIYNITPDMIDGLKAHGYYVSGAILREEKWMERAYACGVTMFEADYPEMARRLGSAGRQSVRNSEGCEL</sequence>
<dbReference type="AlphaFoldDB" id="A0A174J5T5"/>
<protein>
    <submittedName>
        <fullName evidence="3">Glycerophosphodiester phosphodiesterase</fullName>
    </submittedName>
    <submittedName>
        <fullName evidence="2">Glycerophosphoryl diester phosphodiesterase</fullName>
    </submittedName>
</protein>
<dbReference type="PROSITE" id="PS51704">
    <property type="entry name" value="GP_PDE"/>
    <property type="match status" value="1"/>
</dbReference>
<proteinExistence type="predicted"/>